<protein>
    <submittedName>
        <fullName evidence="5">Protein ROOT HAIR DEFECTIVE 3-like</fullName>
    </submittedName>
</protein>
<keyword evidence="2" id="KW-0472">Membrane</keyword>
<dbReference type="PANTHER" id="PTHR45923:SF20">
    <property type="entry name" value="PROTEIN ROOT HAIR DEFECTIVE 3 HOMOLOG 2"/>
    <property type="match status" value="1"/>
</dbReference>
<dbReference type="Proteomes" id="UP000515121">
    <property type="component" value="Unplaced"/>
</dbReference>
<keyword evidence="4" id="KW-1185">Reference proteome</keyword>
<dbReference type="RefSeq" id="XP_022764276.1">
    <property type="nucleotide sequence ID" value="XM_022908541.1"/>
</dbReference>
<dbReference type="InterPro" id="IPR008803">
    <property type="entry name" value="RHD3/Sey1"/>
</dbReference>
<dbReference type="GeneID" id="111309504"/>
<accession>A0A6P6AHJ0</accession>
<evidence type="ECO:0000256" key="2">
    <source>
        <dbReference type="SAM" id="Phobius"/>
    </source>
</evidence>
<dbReference type="GO" id="GO:0003924">
    <property type="term" value="F:GTPase activity"/>
    <property type="evidence" value="ECO:0007669"/>
    <property type="project" value="TreeGrafter"/>
</dbReference>
<reference evidence="5" key="1">
    <citation type="submission" date="2025-08" db="UniProtKB">
        <authorList>
            <consortium name="RefSeq"/>
        </authorList>
    </citation>
    <scope>IDENTIFICATION</scope>
    <source>
        <tissue evidence="5">Fruit stalk</tissue>
    </source>
</reference>
<evidence type="ECO:0000256" key="1">
    <source>
        <dbReference type="SAM" id="MobiDB-lite"/>
    </source>
</evidence>
<keyword evidence="2" id="KW-0812">Transmembrane</keyword>
<dbReference type="GO" id="GO:0016320">
    <property type="term" value="P:endoplasmic reticulum membrane fusion"/>
    <property type="evidence" value="ECO:0007669"/>
    <property type="project" value="TreeGrafter"/>
</dbReference>
<dbReference type="GO" id="GO:0005783">
    <property type="term" value="C:endoplasmic reticulum"/>
    <property type="evidence" value="ECO:0007669"/>
    <property type="project" value="TreeGrafter"/>
</dbReference>
<feature type="region of interest" description="Disordered" evidence="1">
    <location>
        <begin position="1"/>
        <end position="28"/>
    </location>
</feature>
<gene>
    <name evidence="5" type="primary">LOC111309504</name>
</gene>
<feature type="compositionally biased region" description="Polar residues" evidence="1">
    <location>
        <begin position="1"/>
        <end position="20"/>
    </location>
</feature>
<name>A0A6P6AHJ0_DURZI</name>
<dbReference type="KEGG" id="dzi:111309504"/>
<dbReference type="Pfam" id="PF20428">
    <property type="entry name" value="Sey1_3HB"/>
    <property type="match status" value="1"/>
</dbReference>
<sequence>MVVNGSINQTSPESLQNQNQNEERKEVPRNRYLTQLEESKFQRRSKKLLVAGLRKRLLESISRSGLVVIDKEYILPIRSSISYCLNEVLILLHAGIRFWKQVELYLRNLFFYVIHSISPFALTSPFLHLNYYKWSTGYAEEAFYFDEKVRNEKREQLEPKALNVNYIKQLSSKPGFVNKRVGFAAPAKSYIDSVMLEFDQACAGNVYNIKYVFVLHVYPILAVYFSAFSDATIRKVNWDTSEVGEKLSQDIDSYKSSVCEEILSKGKVRYEVIFLIAIPYNHATYIKLLSGESEIAISLVSAGISGLKLEVKKSNKMIQDLKEYASNVVQRKAREEAGKSSPLNDSQAFVCNSCHALDEKSDKIEKIAIFLLLNGKVRSKTLASNTWPKVQFDNSKISHVKSNVLLGFSKGYADYTSAMQFVMGTIPSRFLASYSSFFVQLQSHSIGIAQTVLSVAAIGISVLCTLSGLQTRRMVVYKFVPILIVS</sequence>
<dbReference type="OrthoDB" id="1597724at2759"/>
<dbReference type="InterPro" id="IPR046758">
    <property type="entry name" value="Sey1/RHD3-like_3HB"/>
</dbReference>
<dbReference type="PANTHER" id="PTHR45923">
    <property type="entry name" value="PROTEIN SEY1"/>
    <property type="match status" value="1"/>
</dbReference>
<organism evidence="4 5">
    <name type="scientific">Durio zibethinus</name>
    <name type="common">Durian</name>
    <dbReference type="NCBI Taxonomy" id="66656"/>
    <lineage>
        <taxon>Eukaryota</taxon>
        <taxon>Viridiplantae</taxon>
        <taxon>Streptophyta</taxon>
        <taxon>Embryophyta</taxon>
        <taxon>Tracheophyta</taxon>
        <taxon>Spermatophyta</taxon>
        <taxon>Magnoliopsida</taxon>
        <taxon>eudicotyledons</taxon>
        <taxon>Gunneridae</taxon>
        <taxon>Pentapetalae</taxon>
        <taxon>rosids</taxon>
        <taxon>malvids</taxon>
        <taxon>Malvales</taxon>
        <taxon>Malvaceae</taxon>
        <taxon>Helicteroideae</taxon>
        <taxon>Durio</taxon>
    </lineage>
</organism>
<feature type="domain" description="Sey1/RHD3-like three-helix bundle" evidence="3">
    <location>
        <begin position="137"/>
        <end position="340"/>
    </location>
</feature>
<evidence type="ECO:0000259" key="3">
    <source>
        <dbReference type="Pfam" id="PF20428"/>
    </source>
</evidence>
<evidence type="ECO:0000313" key="4">
    <source>
        <dbReference type="Proteomes" id="UP000515121"/>
    </source>
</evidence>
<dbReference type="AlphaFoldDB" id="A0A6P6AHJ0"/>
<feature type="transmembrane region" description="Helical" evidence="2">
    <location>
        <begin position="448"/>
        <end position="469"/>
    </location>
</feature>
<keyword evidence="2" id="KW-1133">Transmembrane helix</keyword>
<proteinExistence type="predicted"/>
<evidence type="ECO:0000313" key="5">
    <source>
        <dbReference type="RefSeq" id="XP_022764276.1"/>
    </source>
</evidence>